<feature type="signal peptide" evidence="2">
    <location>
        <begin position="1"/>
        <end position="26"/>
    </location>
</feature>
<keyword evidence="4" id="KW-1185">Reference proteome</keyword>
<accession>A0A1H3F0P8</accession>
<dbReference type="EMBL" id="FNMZ01000011">
    <property type="protein sequence ID" value="SDX84602.1"/>
    <property type="molecule type" value="Genomic_DNA"/>
</dbReference>
<evidence type="ECO:0000313" key="4">
    <source>
        <dbReference type="Proteomes" id="UP000199118"/>
    </source>
</evidence>
<sequence length="226" mass="23665">MRFSRFLGGGIGVGAMALLSAAAASAAPMIDQSYLPSMTYTYSVEADGRDGVVAQTFTAGTTGSLTRVGMQFIALVTGSYSFQFRLGIREVGVDGAPDFDADYLSVQTEFVPTAGFPVFSPILLTFDLATAVSLTSGSTYAIELQRTGGSVPLTWVANYNGAPYDAGNPYRYYNDNGTLEPLGADRDASFVTWVDAEAPVTGVPLPAAGWLLIAGLGALGLARRRA</sequence>
<dbReference type="RefSeq" id="WP_092684992.1">
    <property type="nucleotide sequence ID" value="NZ_FNMZ01000011.1"/>
</dbReference>
<organism evidence="3 4">
    <name type="scientific">Albimonas donghaensis</name>
    <dbReference type="NCBI Taxonomy" id="356660"/>
    <lineage>
        <taxon>Bacteria</taxon>
        <taxon>Pseudomonadati</taxon>
        <taxon>Pseudomonadota</taxon>
        <taxon>Alphaproteobacteria</taxon>
        <taxon>Rhodobacterales</taxon>
        <taxon>Paracoccaceae</taxon>
        <taxon>Albimonas</taxon>
    </lineage>
</organism>
<keyword evidence="1" id="KW-0472">Membrane</keyword>
<dbReference type="InterPro" id="IPR022472">
    <property type="entry name" value="VPLPA-CTERM"/>
</dbReference>
<keyword evidence="1" id="KW-1133">Transmembrane helix</keyword>
<reference evidence="3 4" key="1">
    <citation type="submission" date="2016-10" db="EMBL/GenBank/DDBJ databases">
        <authorList>
            <person name="de Groot N.N."/>
        </authorList>
    </citation>
    <scope>NUCLEOTIDE SEQUENCE [LARGE SCALE GENOMIC DNA]</scope>
    <source>
        <strain evidence="3 4">DSM 17890</strain>
    </source>
</reference>
<feature type="chain" id="PRO_5011627494" evidence="2">
    <location>
        <begin position="27"/>
        <end position="226"/>
    </location>
</feature>
<dbReference type="NCBIfam" id="TIGR03370">
    <property type="entry name" value="VPLPA-CTERM"/>
    <property type="match status" value="1"/>
</dbReference>
<feature type="transmembrane region" description="Helical" evidence="1">
    <location>
        <begin position="203"/>
        <end position="222"/>
    </location>
</feature>
<dbReference type="AlphaFoldDB" id="A0A1H3F0P8"/>
<proteinExistence type="predicted"/>
<protein>
    <submittedName>
        <fullName evidence="3">VPLPA-CTERM protein sorting domain-containing protein</fullName>
    </submittedName>
</protein>
<keyword evidence="1" id="KW-0812">Transmembrane</keyword>
<gene>
    <name evidence="3" type="ORF">SAMN05444336_11175</name>
</gene>
<evidence type="ECO:0000313" key="3">
    <source>
        <dbReference type="EMBL" id="SDX84602.1"/>
    </source>
</evidence>
<keyword evidence="2" id="KW-0732">Signal</keyword>
<name>A0A1H3F0P8_9RHOB</name>
<dbReference type="Proteomes" id="UP000199118">
    <property type="component" value="Unassembled WGS sequence"/>
</dbReference>
<evidence type="ECO:0000256" key="1">
    <source>
        <dbReference type="SAM" id="Phobius"/>
    </source>
</evidence>
<evidence type="ECO:0000256" key="2">
    <source>
        <dbReference type="SAM" id="SignalP"/>
    </source>
</evidence>